<name>A0A1F6MB36_9BACT</name>
<evidence type="ECO:0000313" key="1">
    <source>
        <dbReference type="EMBL" id="OGH68713.1"/>
    </source>
</evidence>
<dbReference type="EMBL" id="MFPU01000084">
    <property type="protein sequence ID" value="OGH68713.1"/>
    <property type="molecule type" value="Genomic_DNA"/>
</dbReference>
<organism evidence="1 2">
    <name type="scientific">Candidatus Magasanikbacteria bacterium RIFCSPHIGHO2_01_FULL_47_8</name>
    <dbReference type="NCBI Taxonomy" id="1798673"/>
    <lineage>
        <taxon>Bacteria</taxon>
        <taxon>Candidatus Magasanikiibacteriota</taxon>
    </lineage>
</organism>
<sequence length="77" mass="8898">MALRTELGKKAALEALKERREANKARKRIDNASLRAGQLMYFYCIVCAEEMAVPENYMTRPKLCRECQAIKDCGWLE</sequence>
<comment type="caution">
    <text evidence="1">The sequence shown here is derived from an EMBL/GenBank/DDBJ whole genome shotgun (WGS) entry which is preliminary data.</text>
</comment>
<gene>
    <name evidence="1" type="ORF">A2754_02440</name>
</gene>
<dbReference type="Proteomes" id="UP000177953">
    <property type="component" value="Unassembled WGS sequence"/>
</dbReference>
<dbReference type="AlphaFoldDB" id="A0A1F6MB36"/>
<reference evidence="1 2" key="1">
    <citation type="journal article" date="2016" name="Nat. Commun.">
        <title>Thousands of microbial genomes shed light on interconnected biogeochemical processes in an aquifer system.</title>
        <authorList>
            <person name="Anantharaman K."/>
            <person name="Brown C.T."/>
            <person name="Hug L.A."/>
            <person name="Sharon I."/>
            <person name="Castelle C.J."/>
            <person name="Probst A.J."/>
            <person name="Thomas B.C."/>
            <person name="Singh A."/>
            <person name="Wilkins M.J."/>
            <person name="Karaoz U."/>
            <person name="Brodie E.L."/>
            <person name="Williams K.H."/>
            <person name="Hubbard S.S."/>
            <person name="Banfield J.F."/>
        </authorList>
    </citation>
    <scope>NUCLEOTIDE SEQUENCE [LARGE SCALE GENOMIC DNA]</scope>
</reference>
<protein>
    <submittedName>
        <fullName evidence="1">Uncharacterized protein</fullName>
    </submittedName>
</protein>
<evidence type="ECO:0000313" key="2">
    <source>
        <dbReference type="Proteomes" id="UP000177953"/>
    </source>
</evidence>
<proteinExistence type="predicted"/>
<accession>A0A1F6MB36</accession>